<keyword evidence="8" id="KW-0812">Transmembrane</keyword>
<feature type="domain" description="EGF-like" evidence="9">
    <location>
        <begin position="1319"/>
        <end position="1358"/>
    </location>
</feature>
<dbReference type="PROSITE" id="PS00022">
    <property type="entry name" value="EGF_1"/>
    <property type="match status" value="3"/>
</dbReference>
<feature type="transmembrane region" description="Helical" evidence="8">
    <location>
        <begin position="1975"/>
        <end position="1995"/>
    </location>
</feature>
<feature type="region of interest" description="Disordered" evidence="7">
    <location>
        <begin position="1215"/>
        <end position="1245"/>
    </location>
</feature>
<sequence length="2099" mass="226317">MRTGEWLRLALPFPRGAPVRIKRRNQVGDLANSWECKAQNKGDHGRRCTTIEGLKEVDDPQYLDAHSYYYDNKHELLVLHIGGSRDSDRTRHVYADSTFNVGNLEIFIEAECETFGSCNLPTESLPADYNGPSQRAEINGYCVRPDAQRPWTAVRQVPNANDEIVFRDGEFAKNTLLSGECPRSWSATSGIEHAEDNMHDQWLDLGANAPFAPMIGVTLGTNGTLCVSARMPDAVSSMQVAVQETVGNRRSVPIAMNRGSFGAFTDDLTNLDAWETDASSRPGTEYATVTATGGSVLFALAAKPKWDVIHATASITSNLGLTVGKLYRVVVWAKHNLPETAEVLRVRSGKQFARFAALPPDLAFRRMTALLVAGGPELSLRWHNGAELEKYAGIDKGLVNVDRITVTPLDDAPDFSSSSLVEQGSEENLIGHGSRGFENADDLFWRSDKCCGPWPSAGVFSKIICHDGAARTGQCAWHIQSDQRRPVRQPGLRSKPIAVVPGGRYLFNFAMRIESLTLDEDEPSIGTCKEDERAGKLIRAVIEEKHSGRWIADLKPCSIGSWGEFQKSFKVPIDVDSVIIEFSTNQHMAHDFNIQIDDVELERKSEQDLRLVESDANTPEVLILGNWSSGRTGAGSAVLCPSTHPDLVMCYCEAARGIGLCSGAEFRDYDGACYAFGATTDHNVYGTTTEGEVRAVARCRSAQGNPTEYKDVKSEHLETWKDSVETNEDLEVLCPADTHAVACLCVSWGGHCSLQNNRVQFHADKSGCFLDDAWNTRLQVRCAPGNANGGTVISVEDELPLAGSFVVVDHSSTAGVQAAGWTSRDDFQKTRCSWGDGWPPPRNVLDAADLTSCLDACMHTRRQLETDLDLVVCSPSECDSLCRTAFSVSPMTAEGSMPICGAHKAEISNLPAWLLPIRNSGGVQHTSEDGMTTRYNSLCTGAQSTDMAISRDKVDVTRPVELRWSVSNGEERTQELHSLTPTTKRASWRVTSGTPGYFWEVVADTERGAGAKMLSVHGTRGNIPRREQRRWPQIHTLPTSHWNQIALERIWYDDNPQPLPSESFEAVELEIRANDLMYWPGNDAGVAVDKSTLDLWVALTDENNRTYTDTFVPVTPRHADPFPITNQAWSRVRIPLEDLLLTEPAARESLLSAPSQFIARVELYAARRCGTGGTDRLCDMRDPYELAASPSTIKGRDYVNIAYFARDIRFISRDKSPSISPPSAGAPLPPPQSPSPPPPPPPFRPTNPCSLDPCAGTGSTCVQNGDSFFCASGAPQCKNAPNPCENGGACNDVNPTATDPRWSFTCKCLDGFFGDRCETRDACSAKPCRNGGTCTDVATSRDGYVCACAEGFQGATCAEKVDPCMGGPQCQNGGQCQPPLSSGTVPWCQCAPGWAGELCEREVDKHDCPRSSIALPHALALGDSASIRYGATDSHFCLSLIFDHSRWLGLGFAMGDSLFEGTDLGSMGPADFLVAQKNAPSHSGGAPAVLQDRHLPKETVGKPLRDNSASGGSDDWSIIEYRSGVNLGAALTYAPIRNYHGGTKRSLMATQLDLSKEVNAHERAAIAEEANDAAAAAAATEEDAEIAEGEDDGASLLSPTDPNSKLVQIYVTRLRRTDDVLAGLDSDLSVAGAGGSEGTVSALWAQGKATCHVDSACEPTYHGARGRVELELAPMSRLISFSDCYQSGIDVGVTKVKVGSVGSARHAGSSVIVAIEAPKLAACAQTNGADGLYLCSMCTDDQVAENVALRKEVGAAVERLQSRWWMEGAVPSSLSEVLGDGRVLTSYNISWKAGDVASKEIDVDISAEMHGKALADIKVEEMGNARMRRDLLRLESALLTFRLDSGSDGSTADALSKRVADRVNDGTVGRLIAREIDLPVTSGDSGSKATPADVEAVLTLKLRDAYSAEVIQSAEDRIKNEIEAAAGVAVKSTTVYVKKPSVQTDKQQHTAPAVSVSVSGEDGKSSANPGSTMTVYAGVGAAIIIALSLACFCFVRRRRINNASNGGSNLSPSQINASPSAPPWEIAPLTPRAETSSSITGIPKLERRPSGPVAMVGNLVRQFSGDQAGCWSRGNPARGDQYVTTDVQSFSPYDPDNNL</sequence>
<feature type="region of interest" description="Disordered" evidence="7">
    <location>
        <begin position="1569"/>
        <end position="1600"/>
    </location>
</feature>
<proteinExistence type="predicted"/>
<feature type="disulfide bond" evidence="6">
    <location>
        <begin position="1390"/>
        <end position="1399"/>
    </location>
</feature>
<reference evidence="10" key="1">
    <citation type="submission" date="2020-10" db="EMBL/GenBank/DDBJ databases">
        <title>Unveiling of a novel bifunctional photoreceptor, Dualchrome1, isolated from a cosmopolitan green alga.</title>
        <authorList>
            <person name="Suzuki S."/>
            <person name="Kawachi M."/>
        </authorList>
    </citation>
    <scope>NUCLEOTIDE SEQUENCE</scope>
    <source>
        <strain evidence="10">NIES 2893</strain>
    </source>
</reference>
<dbReference type="InterPro" id="IPR051830">
    <property type="entry name" value="NOTCH_homolog"/>
</dbReference>
<comment type="caution">
    <text evidence="10">The sequence shown here is derived from an EMBL/GenBank/DDBJ whole genome shotgun (WGS) entry which is preliminary data.</text>
</comment>
<keyword evidence="3" id="KW-0677">Repeat</keyword>
<feature type="domain" description="EGF-like" evidence="9">
    <location>
        <begin position="1360"/>
        <end position="1400"/>
    </location>
</feature>
<feature type="compositionally biased region" description="Pro residues" evidence="7">
    <location>
        <begin position="1227"/>
        <end position="1245"/>
    </location>
</feature>
<evidence type="ECO:0000256" key="2">
    <source>
        <dbReference type="ARBA" id="ARBA00022729"/>
    </source>
</evidence>
<dbReference type="PANTHER" id="PTHR24033:SF151">
    <property type="entry name" value="NOTCH 2"/>
    <property type="match status" value="1"/>
</dbReference>
<comment type="caution">
    <text evidence="6">Lacks conserved residue(s) required for the propagation of feature annotation.</text>
</comment>
<evidence type="ECO:0000313" key="10">
    <source>
        <dbReference type="EMBL" id="GHP04693.1"/>
    </source>
</evidence>
<feature type="compositionally biased region" description="Low complexity" evidence="7">
    <location>
        <begin position="1217"/>
        <end position="1226"/>
    </location>
</feature>
<protein>
    <recommendedName>
        <fullName evidence="9">EGF-like domain-containing protein</fullName>
    </recommendedName>
</protein>
<accession>A0A830HDV5</accession>
<dbReference type="Proteomes" id="UP000660262">
    <property type="component" value="Unassembled WGS sequence"/>
</dbReference>
<dbReference type="FunFam" id="2.10.25.10:FF:000255">
    <property type="entry name" value="Sushi, nidogen and EGF-like domains 1"/>
    <property type="match status" value="1"/>
</dbReference>
<evidence type="ECO:0000256" key="7">
    <source>
        <dbReference type="SAM" id="MobiDB-lite"/>
    </source>
</evidence>
<dbReference type="InterPro" id="IPR001881">
    <property type="entry name" value="EGF-like_Ca-bd_dom"/>
</dbReference>
<keyword evidence="1 6" id="KW-0245">EGF-like domain</keyword>
<keyword evidence="4 6" id="KW-1015">Disulfide bond</keyword>
<name>A0A830HDV5_9CHLO</name>
<dbReference type="PROSITE" id="PS01186">
    <property type="entry name" value="EGF_2"/>
    <property type="match status" value="3"/>
</dbReference>
<keyword evidence="11" id="KW-1185">Reference proteome</keyword>
<evidence type="ECO:0000259" key="9">
    <source>
        <dbReference type="PROSITE" id="PS50026"/>
    </source>
</evidence>
<evidence type="ECO:0000256" key="5">
    <source>
        <dbReference type="ARBA" id="ARBA00023180"/>
    </source>
</evidence>
<evidence type="ECO:0000256" key="4">
    <source>
        <dbReference type="ARBA" id="ARBA00023157"/>
    </source>
</evidence>
<evidence type="ECO:0000256" key="3">
    <source>
        <dbReference type="ARBA" id="ARBA00022737"/>
    </source>
</evidence>
<dbReference type="Gene3D" id="2.10.25.10">
    <property type="entry name" value="Laminin"/>
    <property type="match status" value="3"/>
</dbReference>
<gene>
    <name evidence="10" type="ORF">PPROV_000344600</name>
</gene>
<feature type="domain" description="EGF-like" evidence="9">
    <location>
        <begin position="1273"/>
        <end position="1318"/>
    </location>
</feature>
<evidence type="ECO:0000256" key="6">
    <source>
        <dbReference type="PROSITE-ProRule" id="PRU00076"/>
    </source>
</evidence>
<evidence type="ECO:0000256" key="8">
    <source>
        <dbReference type="SAM" id="Phobius"/>
    </source>
</evidence>
<keyword evidence="5" id="KW-0325">Glycoprotein</keyword>
<feature type="disulfide bond" evidence="6">
    <location>
        <begin position="1348"/>
        <end position="1357"/>
    </location>
</feature>
<feature type="disulfide bond" evidence="6">
    <location>
        <begin position="1308"/>
        <end position="1317"/>
    </location>
</feature>
<feature type="compositionally biased region" description="Acidic residues" evidence="7">
    <location>
        <begin position="1580"/>
        <end position="1593"/>
    </location>
</feature>
<dbReference type="EMBL" id="BNJQ01000008">
    <property type="protein sequence ID" value="GHP04693.1"/>
    <property type="molecule type" value="Genomic_DNA"/>
</dbReference>
<dbReference type="OrthoDB" id="430340at2759"/>
<dbReference type="Pfam" id="PF00008">
    <property type="entry name" value="EGF"/>
    <property type="match status" value="1"/>
</dbReference>
<evidence type="ECO:0000256" key="1">
    <source>
        <dbReference type="ARBA" id="ARBA00022536"/>
    </source>
</evidence>
<keyword evidence="8" id="KW-0472">Membrane</keyword>
<evidence type="ECO:0000313" key="11">
    <source>
        <dbReference type="Proteomes" id="UP000660262"/>
    </source>
</evidence>
<dbReference type="CDD" id="cd00054">
    <property type="entry name" value="EGF_CA"/>
    <property type="match status" value="3"/>
</dbReference>
<feature type="region of interest" description="Disordered" evidence="7">
    <location>
        <begin position="2003"/>
        <end position="2051"/>
    </location>
</feature>
<feature type="compositionally biased region" description="Polar residues" evidence="7">
    <location>
        <begin position="2003"/>
        <end position="2019"/>
    </location>
</feature>
<feature type="region of interest" description="Disordered" evidence="7">
    <location>
        <begin position="1941"/>
        <end position="1969"/>
    </location>
</feature>
<dbReference type="PANTHER" id="PTHR24033">
    <property type="entry name" value="EGF-LIKE DOMAIN-CONTAINING PROTEIN"/>
    <property type="match status" value="1"/>
</dbReference>
<dbReference type="SUPFAM" id="SSF57196">
    <property type="entry name" value="EGF/Laminin"/>
    <property type="match status" value="3"/>
</dbReference>
<dbReference type="InterPro" id="IPR000742">
    <property type="entry name" value="EGF"/>
</dbReference>
<dbReference type="GO" id="GO:0005509">
    <property type="term" value="F:calcium ion binding"/>
    <property type="evidence" value="ECO:0007669"/>
    <property type="project" value="InterPro"/>
</dbReference>
<keyword evidence="2" id="KW-0732">Signal</keyword>
<dbReference type="PROSITE" id="PS50026">
    <property type="entry name" value="EGF_3"/>
    <property type="match status" value="3"/>
</dbReference>
<organism evidence="10 11">
    <name type="scientific">Pycnococcus provasolii</name>
    <dbReference type="NCBI Taxonomy" id="41880"/>
    <lineage>
        <taxon>Eukaryota</taxon>
        <taxon>Viridiplantae</taxon>
        <taxon>Chlorophyta</taxon>
        <taxon>Pseudoscourfieldiophyceae</taxon>
        <taxon>Pseudoscourfieldiales</taxon>
        <taxon>Pycnococcaceae</taxon>
        <taxon>Pycnococcus</taxon>
    </lineage>
</organism>
<keyword evidence="8" id="KW-1133">Transmembrane helix</keyword>
<dbReference type="SMART" id="SM00179">
    <property type="entry name" value="EGF_CA"/>
    <property type="match status" value="2"/>
</dbReference>
<dbReference type="SMART" id="SM00181">
    <property type="entry name" value="EGF"/>
    <property type="match status" value="3"/>
</dbReference>